<keyword evidence="9" id="KW-0762">Sugar transport</keyword>
<dbReference type="Proteomes" id="UP000294927">
    <property type="component" value="Unassembled WGS sequence"/>
</dbReference>
<evidence type="ECO:0000256" key="4">
    <source>
        <dbReference type="ARBA" id="ARBA00022692"/>
    </source>
</evidence>
<accession>A0A4R7VAX8</accession>
<evidence type="ECO:0000313" key="9">
    <source>
        <dbReference type="EMBL" id="TDV46097.1"/>
    </source>
</evidence>
<evidence type="ECO:0000256" key="1">
    <source>
        <dbReference type="ARBA" id="ARBA00004651"/>
    </source>
</evidence>
<protein>
    <submittedName>
        <fullName evidence="9">Multiple sugar transport system permease protein</fullName>
    </submittedName>
</protein>
<feature type="transmembrane region" description="Helical" evidence="7">
    <location>
        <begin position="100"/>
        <end position="122"/>
    </location>
</feature>
<evidence type="ECO:0000256" key="6">
    <source>
        <dbReference type="ARBA" id="ARBA00023136"/>
    </source>
</evidence>
<keyword evidence="10" id="KW-1185">Reference proteome</keyword>
<reference evidence="9 10" key="1">
    <citation type="submission" date="2019-03" db="EMBL/GenBank/DDBJ databases">
        <title>Genomic Encyclopedia of Archaeal and Bacterial Type Strains, Phase II (KMG-II): from individual species to whole genera.</title>
        <authorList>
            <person name="Goeker M."/>
        </authorList>
    </citation>
    <scope>NUCLEOTIDE SEQUENCE [LARGE SCALE GENOMIC DNA]</scope>
    <source>
        <strain evidence="9 10">DSM 45499</strain>
    </source>
</reference>
<dbReference type="GO" id="GO:0005886">
    <property type="term" value="C:plasma membrane"/>
    <property type="evidence" value="ECO:0007669"/>
    <property type="project" value="UniProtKB-SubCell"/>
</dbReference>
<dbReference type="Pfam" id="PF00528">
    <property type="entry name" value="BPD_transp_1"/>
    <property type="match status" value="1"/>
</dbReference>
<evidence type="ECO:0000256" key="7">
    <source>
        <dbReference type="RuleBase" id="RU363032"/>
    </source>
</evidence>
<feature type="transmembrane region" description="Helical" evidence="7">
    <location>
        <begin position="134"/>
        <end position="156"/>
    </location>
</feature>
<dbReference type="PANTHER" id="PTHR43744">
    <property type="entry name" value="ABC TRANSPORTER PERMEASE PROTEIN MG189-RELATED-RELATED"/>
    <property type="match status" value="1"/>
</dbReference>
<comment type="subcellular location">
    <subcellularLocation>
        <location evidence="1 7">Cell membrane</location>
        <topology evidence="1 7">Multi-pass membrane protein</topology>
    </subcellularLocation>
</comment>
<dbReference type="RefSeq" id="WP_208297782.1">
    <property type="nucleotide sequence ID" value="NZ_SOCP01000011.1"/>
</dbReference>
<comment type="caution">
    <text evidence="9">The sequence shown here is derived from an EMBL/GenBank/DDBJ whole genome shotgun (WGS) entry which is preliminary data.</text>
</comment>
<keyword evidence="4 7" id="KW-0812">Transmembrane</keyword>
<dbReference type="EMBL" id="SOCP01000011">
    <property type="protein sequence ID" value="TDV46097.1"/>
    <property type="molecule type" value="Genomic_DNA"/>
</dbReference>
<dbReference type="PROSITE" id="PS50928">
    <property type="entry name" value="ABC_TM1"/>
    <property type="match status" value="1"/>
</dbReference>
<organism evidence="9 10">
    <name type="scientific">Actinophytocola oryzae</name>
    <dbReference type="NCBI Taxonomy" id="502181"/>
    <lineage>
        <taxon>Bacteria</taxon>
        <taxon>Bacillati</taxon>
        <taxon>Actinomycetota</taxon>
        <taxon>Actinomycetes</taxon>
        <taxon>Pseudonocardiales</taxon>
        <taxon>Pseudonocardiaceae</taxon>
    </lineage>
</organism>
<dbReference type="InterPro" id="IPR035906">
    <property type="entry name" value="MetI-like_sf"/>
</dbReference>
<dbReference type="GO" id="GO:0055085">
    <property type="term" value="P:transmembrane transport"/>
    <property type="evidence" value="ECO:0007669"/>
    <property type="project" value="InterPro"/>
</dbReference>
<keyword evidence="5 7" id="KW-1133">Transmembrane helix</keyword>
<comment type="similarity">
    <text evidence="7">Belongs to the binding-protein-dependent transport system permease family.</text>
</comment>
<evidence type="ECO:0000256" key="3">
    <source>
        <dbReference type="ARBA" id="ARBA00022475"/>
    </source>
</evidence>
<feature type="transmembrane region" description="Helical" evidence="7">
    <location>
        <begin position="177"/>
        <end position="199"/>
    </location>
</feature>
<proteinExistence type="inferred from homology"/>
<evidence type="ECO:0000256" key="2">
    <source>
        <dbReference type="ARBA" id="ARBA00022448"/>
    </source>
</evidence>
<dbReference type="AlphaFoldDB" id="A0A4R7VAX8"/>
<keyword evidence="2 7" id="KW-0813">Transport</keyword>
<keyword evidence="6 7" id="KW-0472">Membrane</keyword>
<feature type="transmembrane region" description="Helical" evidence="7">
    <location>
        <begin position="237"/>
        <end position="256"/>
    </location>
</feature>
<feature type="transmembrane region" description="Helical" evidence="7">
    <location>
        <begin position="64"/>
        <end position="93"/>
    </location>
</feature>
<dbReference type="Gene3D" id="1.10.3720.10">
    <property type="entry name" value="MetI-like"/>
    <property type="match status" value="1"/>
</dbReference>
<sequence>MKARVGAYLLLGLYAVISLYPFAWMISGAFKDRRDVFADTSLVPDHPTLDTFSTTWTELDFPRYFLNSVLVTAATVLGVLVVYSLAAYAFAVLTFPGRKAIYGGFIALLFVPGITVLLPVVLLQRELGLLGTRLGIVAPFVNGTAPLAILLLTGAFRSVPASLRESARCDGAGELRTFFSIYLPVCKPALITIAVLTAVPTWNEYVLSRVSLNDPDTYTLPLGLQSLTAMTSPEYNVIMAASLIIVLPVVVLFVLLQRYFVNGLVGAVKG</sequence>
<gene>
    <name evidence="9" type="ORF">CLV71_11155</name>
</gene>
<name>A0A4R7VAX8_9PSEU</name>
<dbReference type="SUPFAM" id="SSF161098">
    <property type="entry name" value="MetI-like"/>
    <property type="match status" value="1"/>
</dbReference>
<dbReference type="InterPro" id="IPR000515">
    <property type="entry name" value="MetI-like"/>
</dbReference>
<evidence type="ECO:0000313" key="10">
    <source>
        <dbReference type="Proteomes" id="UP000294927"/>
    </source>
</evidence>
<evidence type="ECO:0000259" key="8">
    <source>
        <dbReference type="PROSITE" id="PS50928"/>
    </source>
</evidence>
<dbReference type="PANTHER" id="PTHR43744:SF3">
    <property type="entry name" value="LACTOSE TRANSPORT SYSTEM PERMEASE PROTEIN LACG"/>
    <property type="match status" value="1"/>
</dbReference>
<feature type="transmembrane region" description="Helical" evidence="7">
    <location>
        <begin position="7"/>
        <end position="26"/>
    </location>
</feature>
<dbReference type="CDD" id="cd06261">
    <property type="entry name" value="TM_PBP2"/>
    <property type="match status" value="1"/>
</dbReference>
<keyword evidence="3" id="KW-1003">Cell membrane</keyword>
<feature type="domain" description="ABC transmembrane type-1" evidence="8">
    <location>
        <begin position="65"/>
        <end position="256"/>
    </location>
</feature>
<evidence type="ECO:0000256" key="5">
    <source>
        <dbReference type="ARBA" id="ARBA00022989"/>
    </source>
</evidence>